<sequence length="975" mass="111310">MSETEGSRRPPVMMDYTPAAQCARRDLKEANHDHSELCISHITAHLKSAEIYRSQLDQILHDSGASGATGVPALTTIAMRSMINSLREDPSMSNFDTVVNHAPASLLNSIIDSPKLHYTSMLRFTEQKGWDKVKDDSRRDIWILRNEYYARADGTDWALLDLDDAHIVFKHCSEVVDNGSNPPYRLITRKIAPKSGFQYLDQLRPRTLAIQPSTEAYQKTFNRLMNGALDGLDWSNIFVAGGMALSALLCVDESMDNKYISNDVDMYLYGLTPDQANEKVKHIANVWKKNLNPNEEYTMVKNSKTITLVGTFPRRRVQIILKMIKNPATVLLNFDLDQVAVGYTGESVLLLPRCARALETGYSIFTLDMIHGHHLNERRETQEERLIRYARRGFGVRILPEFCAMAKVDFRKRRHTRSFIHQAVGDLRRGWYDTDYEDPPGIEDPSDKVASGLKAVRRIFAAGEDMVHRFFLGVTEVSAPDDYDDILEFYAQHEDDENNLPKAYFNDLDTRKSGVGIPYGRRGIGPLEFHARHCAMFRFEHEKKITVDYKSMASLVYDPDSYDMTPKYDWCENFKPKQLTDDIDKYNNSLFHMLCEALENDPEFSDRIATNRLRLWKDHLKGYLTRRVRRMAHSQDIDQLVDRFQIVLPILVGSTLEEWIKDTFAQALEDAGLSSANHEILIPVHKPGMGSGFLPELTENITTDNLRYWVTDSTTIWAGLDRRIDEISEVLWVLAMSKELVEFNPLDLYHHEEFTEDWYSVIANLLLRRVAKASIQQLGIERVEGTDDSDDESPREFIHAPVPDKINPLNIPNERDQYLFTKWLTERPVAIYRSYQYEAHRSYREKNNNRGLPDRMYWREGIDGTSDEWTEWQEGQPGFEYTTTFRPVPMPRAGRPADGGFNDDEQEDGDGDNNGDDGGDGGHNGNEDAEGEPHSGHNDDNSGSPRGLKRRREPSDPTTVGGKDTPMADAPGGTS</sequence>
<evidence type="ECO:0000256" key="1">
    <source>
        <dbReference type="SAM" id="MobiDB-lite"/>
    </source>
</evidence>
<evidence type="ECO:0000313" key="3">
    <source>
        <dbReference type="Proteomes" id="UP000024837"/>
    </source>
</evidence>
<name>W7IE85_9PEZI</name>
<dbReference type="OrthoDB" id="539213at2759"/>
<protein>
    <submittedName>
        <fullName evidence="2">Uncharacterized protein</fullName>
    </submittedName>
</protein>
<dbReference type="PANTHER" id="PTHR43558">
    <property type="entry name" value="REDUCTASE, PUTATIVE (AFU_ORTHOLOGUE AFUA_3G10540)-RELATED"/>
    <property type="match status" value="1"/>
</dbReference>
<keyword evidence="3" id="KW-1185">Reference proteome</keyword>
<dbReference type="PANTHER" id="PTHR43558:SF6">
    <property type="entry name" value="REDUCTASE, PUTATIVE (AFU_ORTHOLOGUE AFUA_3G10540)-RELATED"/>
    <property type="match status" value="1"/>
</dbReference>
<dbReference type="AlphaFoldDB" id="W7IE85"/>
<feature type="region of interest" description="Disordered" evidence="1">
    <location>
        <begin position="879"/>
        <end position="975"/>
    </location>
</feature>
<accession>W7IE85</accession>
<feature type="compositionally biased region" description="Basic and acidic residues" evidence="1">
    <location>
        <begin position="931"/>
        <end position="940"/>
    </location>
</feature>
<dbReference type="Proteomes" id="UP000024837">
    <property type="component" value="Unassembled WGS sequence"/>
</dbReference>
<dbReference type="HOGENOM" id="CLU_011775_0_0_1"/>
<feature type="compositionally biased region" description="Acidic residues" evidence="1">
    <location>
        <begin position="901"/>
        <end position="919"/>
    </location>
</feature>
<dbReference type="InterPro" id="IPR053354">
    <property type="entry name" value="MGDG_epimerase"/>
</dbReference>
<gene>
    <name evidence="2" type="ORF">DRE_00298</name>
</gene>
<organism evidence="2 3">
    <name type="scientific">Drechslerella stenobrocha 248</name>
    <dbReference type="NCBI Taxonomy" id="1043628"/>
    <lineage>
        <taxon>Eukaryota</taxon>
        <taxon>Fungi</taxon>
        <taxon>Dikarya</taxon>
        <taxon>Ascomycota</taxon>
        <taxon>Pezizomycotina</taxon>
        <taxon>Orbiliomycetes</taxon>
        <taxon>Orbiliales</taxon>
        <taxon>Orbiliaceae</taxon>
        <taxon>Drechslerella</taxon>
    </lineage>
</organism>
<dbReference type="EMBL" id="KI966410">
    <property type="protein sequence ID" value="EWC47330.1"/>
    <property type="molecule type" value="Genomic_DNA"/>
</dbReference>
<evidence type="ECO:0000313" key="2">
    <source>
        <dbReference type="EMBL" id="EWC47330.1"/>
    </source>
</evidence>
<reference evidence="2 3" key="1">
    <citation type="submission" date="2013-05" db="EMBL/GenBank/DDBJ databases">
        <title>Drechslerella stenobrocha genome reveals carnivorous origination and mechanical trapping mechanism of predatory fungi.</title>
        <authorList>
            <person name="Liu X."/>
            <person name="Zhang W."/>
            <person name="Liu K."/>
        </authorList>
    </citation>
    <scope>NUCLEOTIDE SEQUENCE [LARGE SCALE GENOMIC DNA]</scope>
    <source>
        <strain evidence="2 3">248</strain>
    </source>
</reference>
<proteinExistence type="predicted"/>